<dbReference type="Proteomes" id="UP000027073">
    <property type="component" value="Unassembled WGS sequence"/>
</dbReference>
<feature type="compositionally biased region" description="Pro residues" evidence="2">
    <location>
        <begin position="134"/>
        <end position="149"/>
    </location>
</feature>
<feature type="region of interest" description="Disordered" evidence="2">
    <location>
        <begin position="130"/>
        <end position="181"/>
    </location>
</feature>
<feature type="compositionally biased region" description="Low complexity" evidence="2">
    <location>
        <begin position="226"/>
        <end position="299"/>
    </location>
</feature>
<feature type="compositionally biased region" description="Basic and acidic residues" evidence="2">
    <location>
        <begin position="329"/>
        <end position="339"/>
    </location>
</feature>
<feature type="compositionally biased region" description="Basic and acidic residues" evidence="2">
    <location>
        <begin position="402"/>
        <end position="436"/>
    </location>
</feature>
<name>A0A067P4G3_PLEO1</name>
<feature type="compositionally biased region" description="Polar residues" evidence="2">
    <location>
        <begin position="160"/>
        <end position="181"/>
    </location>
</feature>
<dbReference type="VEuPathDB" id="FungiDB:PLEOSDRAFT_166158"/>
<protein>
    <submittedName>
        <fullName evidence="3">Uncharacterized protein</fullName>
    </submittedName>
</protein>
<reference evidence="4" key="1">
    <citation type="journal article" date="2014" name="Proc. Natl. Acad. Sci. U.S.A.">
        <title>Extensive sampling of basidiomycete genomes demonstrates inadequacy of the white-rot/brown-rot paradigm for wood decay fungi.</title>
        <authorList>
            <person name="Riley R."/>
            <person name="Salamov A.A."/>
            <person name="Brown D.W."/>
            <person name="Nagy L.G."/>
            <person name="Floudas D."/>
            <person name="Held B.W."/>
            <person name="Levasseur A."/>
            <person name="Lombard V."/>
            <person name="Morin E."/>
            <person name="Otillar R."/>
            <person name="Lindquist E.A."/>
            <person name="Sun H."/>
            <person name="LaButti K.M."/>
            <person name="Schmutz J."/>
            <person name="Jabbour D."/>
            <person name="Luo H."/>
            <person name="Baker S.E."/>
            <person name="Pisabarro A.G."/>
            <person name="Walton J.D."/>
            <person name="Blanchette R.A."/>
            <person name="Henrissat B."/>
            <person name="Martin F."/>
            <person name="Cullen D."/>
            <person name="Hibbett D.S."/>
            <person name="Grigoriev I.V."/>
        </authorList>
    </citation>
    <scope>NUCLEOTIDE SEQUENCE [LARGE SCALE GENOMIC DNA]</scope>
    <source>
        <strain evidence="4">PC15</strain>
    </source>
</reference>
<feature type="compositionally biased region" description="Polar residues" evidence="2">
    <location>
        <begin position="300"/>
        <end position="315"/>
    </location>
</feature>
<dbReference type="InParanoid" id="A0A067P4G3"/>
<dbReference type="OrthoDB" id="3245901at2759"/>
<gene>
    <name evidence="3" type="ORF">PLEOSDRAFT_166158</name>
</gene>
<feature type="compositionally biased region" description="Polar residues" evidence="2">
    <location>
        <begin position="482"/>
        <end position="496"/>
    </location>
</feature>
<sequence>MLMALLSSSSAVSVPHPYARIYAKKDAKRRRIWNHALEKSVFSPLQLSTVGAQDRRPIYVASLEAHIDRLHAQLKALACYPVRDDQLAPYIGLHSKVAKSMVSSLQHDISQTNLKLLELERANAKLRESLGLPPKAPPLLVPSPPPRPRVPYTYPDLSAHLNQPNQTISEPVPSYSQASTPASHFYSSANANSNGNGLGAPITLPTLLMPEPSSLSFYYSSQPFPSSSSSASSTTSPSSPTDTCSSSGASAYAAPSPIYSAPTSPSSLADALSPVSPVHSTHSTHVSAPSPAYSTTTTTQHNSPIDTTAEFSMLSQPYYPSPPPPSSADHAHPADHHGEVNTMEPPAYDDADAYRHEQHLMLAYPAVYLDPQPAPEQRSRYVMHGVAYVDVQQQQQQLHPMQQEEHVQRHVQQEQEQGEWKHLQPEREQQREEDQRVHAIRAPHPRFHPYRLPQQQQHQEQAYAPPPPPPSYSSYAPYPPYISTTFSQPGPQSYASQQQQQQQQQQQGQGQEQHGQGQELYTFPDTDTASASVYPPPVSPSWTDAPDAYAPPHPHQAHQVYPGQFGHPGSSMHTTHGHGQYHYGSVQSVPLQAF</sequence>
<evidence type="ECO:0000313" key="4">
    <source>
        <dbReference type="Proteomes" id="UP000027073"/>
    </source>
</evidence>
<dbReference type="HOGENOM" id="CLU_459348_0_0_1"/>
<evidence type="ECO:0000313" key="3">
    <source>
        <dbReference type="EMBL" id="KDQ30756.1"/>
    </source>
</evidence>
<feature type="compositionally biased region" description="Low complexity" evidence="2">
    <location>
        <begin position="497"/>
        <end position="518"/>
    </location>
</feature>
<evidence type="ECO:0000256" key="1">
    <source>
        <dbReference type="SAM" id="Coils"/>
    </source>
</evidence>
<dbReference type="EMBL" id="KL198006">
    <property type="protein sequence ID" value="KDQ30756.1"/>
    <property type="molecule type" value="Genomic_DNA"/>
</dbReference>
<feature type="region of interest" description="Disordered" evidence="2">
    <location>
        <begin position="394"/>
        <end position="436"/>
    </location>
</feature>
<accession>A0A067P4G3</accession>
<feature type="region of interest" description="Disordered" evidence="2">
    <location>
        <begin position="226"/>
        <end position="347"/>
    </location>
</feature>
<proteinExistence type="predicted"/>
<organism evidence="3 4">
    <name type="scientific">Pleurotus ostreatus (strain PC15)</name>
    <name type="common">Oyster mushroom</name>
    <dbReference type="NCBI Taxonomy" id="1137138"/>
    <lineage>
        <taxon>Eukaryota</taxon>
        <taxon>Fungi</taxon>
        <taxon>Dikarya</taxon>
        <taxon>Basidiomycota</taxon>
        <taxon>Agaricomycotina</taxon>
        <taxon>Agaricomycetes</taxon>
        <taxon>Agaricomycetidae</taxon>
        <taxon>Agaricales</taxon>
        <taxon>Pleurotineae</taxon>
        <taxon>Pleurotaceae</taxon>
        <taxon>Pleurotus</taxon>
    </lineage>
</organism>
<keyword evidence="1" id="KW-0175">Coiled coil</keyword>
<dbReference type="AlphaFoldDB" id="A0A067P4G3"/>
<evidence type="ECO:0000256" key="2">
    <source>
        <dbReference type="SAM" id="MobiDB-lite"/>
    </source>
</evidence>
<feature type="region of interest" description="Disordered" evidence="2">
    <location>
        <begin position="453"/>
        <end position="581"/>
    </location>
</feature>
<feature type="coiled-coil region" evidence="1">
    <location>
        <begin position="102"/>
        <end position="129"/>
    </location>
</feature>